<dbReference type="AlphaFoldDB" id="A0A9W8ZN79"/>
<protein>
    <submittedName>
        <fullName evidence="2">Uncharacterized protein</fullName>
    </submittedName>
</protein>
<reference evidence="2" key="1">
    <citation type="submission" date="2022-10" db="EMBL/GenBank/DDBJ databases">
        <title>Tapping the CABI collections for fungal endophytes: first genome assemblies for Collariella, Neodidymelliopsis, Ascochyta clinopodiicola, Didymella pomorum, Didymosphaeria variabile, Neocosmospora piperis and Neocucurbitaria cava.</title>
        <authorList>
            <person name="Hill R."/>
        </authorList>
    </citation>
    <scope>NUCLEOTIDE SEQUENCE</scope>
    <source>
        <strain evidence="2">IMI 355091</strain>
    </source>
</reference>
<feature type="region of interest" description="Disordered" evidence="1">
    <location>
        <begin position="1"/>
        <end position="177"/>
    </location>
</feature>
<feature type="compositionally biased region" description="Basic residues" evidence="1">
    <location>
        <begin position="1"/>
        <end position="11"/>
    </location>
</feature>
<feature type="compositionally biased region" description="Acidic residues" evidence="1">
    <location>
        <begin position="71"/>
        <end position="80"/>
    </location>
</feature>
<name>A0A9W8ZN79_9PLEO</name>
<evidence type="ECO:0000313" key="3">
    <source>
        <dbReference type="Proteomes" id="UP001140510"/>
    </source>
</evidence>
<comment type="caution">
    <text evidence="2">The sequence shown here is derived from an EMBL/GenBank/DDBJ whole genome shotgun (WGS) entry which is preliminary data.</text>
</comment>
<dbReference type="OrthoDB" id="4160836at2759"/>
<organism evidence="2 3">
    <name type="scientific">Didymella pomorum</name>
    <dbReference type="NCBI Taxonomy" id="749634"/>
    <lineage>
        <taxon>Eukaryota</taxon>
        <taxon>Fungi</taxon>
        <taxon>Dikarya</taxon>
        <taxon>Ascomycota</taxon>
        <taxon>Pezizomycotina</taxon>
        <taxon>Dothideomycetes</taxon>
        <taxon>Pleosporomycetidae</taxon>
        <taxon>Pleosporales</taxon>
        <taxon>Pleosporineae</taxon>
        <taxon>Didymellaceae</taxon>
        <taxon>Didymella</taxon>
    </lineage>
</organism>
<feature type="compositionally biased region" description="Basic and acidic residues" evidence="1">
    <location>
        <begin position="167"/>
        <end position="177"/>
    </location>
</feature>
<feature type="compositionally biased region" description="Low complexity" evidence="1">
    <location>
        <begin position="12"/>
        <end position="22"/>
    </location>
</feature>
<accession>A0A9W8ZN79</accession>
<evidence type="ECO:0000256" key="1">
    <source>
        <dbReference type="SAM" id="MobiDB-lite"/>
    </source>
</evidence>
<dbReference type="EMBL" id="JAPEVA010000003">
    <property type="protein sequence ID" value="KAJ4412348.1"/>
    <property type="molecule type" value="Genomic_DNA"/>
</dbReference>
<evidence type="ECO:0000313" key="2">
    <source>
        <dbReference type="EMBL" id="KAJ4412348.1"/>
    </source>
</evidence>
<sequence length="506" mass="57433">MEEPPRKRRKTSSPPQQESSPLRKPPRRPSFASPTKASLARNYPTILPTRTPPREDARSRVEQARRRIIDEFDAAGEEKEDGVQEHTQLGSSPPQRRLEAQKRPRQGVLFSSPTKRPPRPKGALRRSPLAPAPSDQRNQLTRPGEDTLDEGEDGQQEKAKRPPLNPEFEKRRQEKTRLQREVEELEAQVARCTNEIAAEQQRAIQDTLTPSQRADFIKFITKVSGAEERDDRPPPVSTLLCSFLPFSSLAISPLKQKQPDRPIASHRPIDLPDPLPYLQMFTLFDFSTQLGLPRGKVLPSSKRVHQKHTIDISGPQKLLTAQLAVNIDCLFNEVIEMHILRLPTWAERELGTFMRSKAKEKNLGVVCWAVDSFWDIATKRAAYWHRCEAAFAHLLPGQTATDAENGRRLNAKSSTISRKDLGRHLARDVLILQDKHVLLKINWRILFDWTGEAESNVDVECAVPAVWKEADVSDAFRKIPETFDSILRTKGAFEATRITVALLFSQ</sequence>
<keyword evidence="3" id="KW-1185">Reference proteome</keyword>
<feature type="compositionally biased region" description="Polar residues" evidence="1">
    <location>
        <begin position="85"/>
        <end position="94"/>
    </location>
</feature>
<dbReference type="Proteomes" id="UP001140510">
    <property type="component" value="Unassembled WGS sequence"/>
</dbReference>
<feature type="compositionally biased region" description="Basic and acidic residues" evidence="1">
    <location>
        <begin position="52"/>
        <end position="70"/>
    </location>
</feature>
<proteinExistence type="predicted"/>
<gene>
    <name evidence="2" type="ORF">N0V91_000819</name>
</gene>